<sequence>MVKRLKTWKHKPLDEYGNINIEDLLLLPEHDKAKYPLDEKAEKKKGAKNRTNPSCN</sequence>
<dbReference type="AlphaFoldDB" id="A0A178W8V7"/>
<accession>A0A178W8V7</accession>
<name>A0A178W8V7_ARATH</name>
<organism evidence="2 3">
    <name type="scientific">Arabidopsis thaliana</name>
    <name type="common">Mouse-ear cress</name>
    <dbReference type="NCBI Taxonomy" id="3702"/>
    <lineage>
        <taxon>Eukaryota</taxon>
        <taxon>Viridiplantae</taxon>
        <taxon>Streptophyta</taxon>
        <taxon>Embryophyta</taxon>
        <taxon>Tracheophyta</taxon>
        <taxon>Spermatophyta</taxon>
        <taxon>Magnoliopsida</taxon>
        <taxon>eudicotyledons</taxon>
        <taxon>Gunneridae</taxon>
        <taxon>Pentapetalae</taxon>
        <taxon>rosids</taxon>
        <taxon>malvids</taxon>
        <taxon>Brassicales</taxon>
        <taxon>Brassicaceae</taxon>
        <taxon>Camelineae</taxon>
        <taxon>Arabidopsis</taxon>
    </lineage>
</organism>
<evidence type="ECO:0000256" key="1">
    <source>
        <dbReference type="SAM" id="MobiDB-lite"/>
    </source>
</evidence>
<dbReference type="EMBL" id="LUHQ01000001">
    <property type="protein sequence ID" value="OAP14889.1"/>
    <property type="molecule type" value="Genomic_DNA"/>
</dbReference>
<comment type="caution">
    <text evidence="2">The sequence shown here is derived from an EMBL/GenBank/DDBJ whole genome shotgun (WGS) entry which is preliminary data.</text>
</comment>
<protein>
    <submittedName>
        <fullName evidence="2">Uncharacterized protein</fullName>
    </submittedName>
</protein>
<feature type="region of interest" description="Disordered" evidence="1">
    <location>
        <begin position="35"/>
        <end position="56"/>
    </location>
</feature>
<feature type="compositionally biased region" description="Basic and acidic residues" evidence="1">
    <location>
        <begin position="35"/>
        <end position="44"/>
    </location>
</feature>
<evidence type="ECO:0000313" key="3">
    <source>
        <dbReference type="Proteomes" id="UP000078284"/>
    </source>
</evidence>
<proteinExistence type="predicted"/>
<reference evidence="3" key="1">
    <citation type="journal article" date="2016" name="Proc. Natl. Acad. Sci. U.S.A.">
        <title>Chromosome-level assembly of Arabidopsis thaliana Ler reveals the extent of translocation and inversion polymorphisms.</title>
        <authorList>
            <person name="Zapata L."/>
            <person name="Ding J."/>
            <person name="Willing E.M."/>
            <person name="Hartwig B."/>
            <person name="Bezdan D."/>
            <person name="Jiao W.B."/>
            <person name="Patel V."/>
            <person name="Velikkakam James G."/>
            <person name="Koornneef M."/>
            <person name="Ossowski S."/>
            <person name="Schneeberger K."/>
        </authorList>
    </citation>
    <scope>NUCLEOTIDE SEQUENCE [LARGE SCALE GENOMIC DNA]</scope>
    <source>
        <strain evidence="3">cv. Landsberg erecta</strain>
    </source>
</reference>
<dbReference type="Proteomes" id="UP000078284">
    <property type="component" value="Chromosome 1"/>
</dbReference>
<gene>
    <name evidence="2" type="ordered locus">AXX17_At1g09600</name>
</gene>
<evidence type="ECO:0000313" key="2">
    <source>
        <dbReference type="EMBL" id="OAP14889.1"/>
    </source>
</evidence>